<evidence type="ECO:0000259" key="7">
    <source>
        <dbReference type="PROSITE" id="PS50043"/>
    </source>
</evidence>
<dbReference type="SUPFAM" id="SSF52172">
    <property type="entry name" value="CheY-like"/>
    <property type="match status" value="1"/>
</dbReference>
<dbReference type="InterPro" id="IPR016032">
    <property type="entry name" value="Sig_transdc_resp-reg_C-effctor"/>
</dbReference>
<keyword evidence="10" id="KW-1185">Reference proteome</keyword>
<evidence type="ECO:0000259" key="8">
    <source>
        <dbReference type="PROSITE" id="PS50110"/>
    </source>
</evidence>
<dbReference type="SUPFAM" id="SSF46894">
    <property type="entry name" value="C-terminal effector domain of the bipartite response regulators"/>
    <property type="match status" value="1"/>
</dbReference>
<sequence>MSEQSLPLVYVVDDDASVRSGLSILLQACGYRVQTFESGAHFFQMQPEDVVSCLLLDVNMPGLSGLEVQEALNRRQSPVPVIFLTAYGDISMSVRAIKAGADDFLSKPVRKEDLLRAVDAAHQRSAKARSERVRLDDLRYRLGQLTERELEVFHQVVRGKLNKQIAFELGTSERTIKAHRSSVMEKMQADTLAELVLQATQLGVLNSTQAQK</sequence>
<dbReference type="PANTHER" id="PTHR44688:SF16">
    <property type="entry name" value="DNA-BINDING TRANSCRIPTIONAL ACTIVATOR DEVR_DOSR"/>
    <property type="match status" value="1"/>
</dbReference>
<dbReference type="CDD" id="cd17537">
    <property type="entry name" value="REC_FixJ"/>
    <property type="match status" value="1"/>
</dbReference>
<evidence type="ECO:0000256" key="5">
    <source>
        <dbReference type="ARBA" id="ARBA00023163"/>
    </source>
</evidence>
<keyword evidence="1 6" id="KW-0597">Phosphoprotein</keyword>
<accession>A0A941DHW1</accession>
<dbReference type="PROSITE" id="PS50110">
    <property type="entry name" value="RESPONSE_REGULATORY"/>
    <property type="match status" value="1"/>
</dbReference>
<dbReference type="InterPro" id="IPR036388">
    <property type="entry name" value="WH-like_DNA-bd_sf"/>
</dbReference>
<dbReference type="PANTHER" id="PTHR44688">
    <property type="entry name" value="DNA-BINDING TRANSCRIPTIONAL ACTIVATOR DEVR_DOSR"/>
    <property type="match status" value="1"/>
</dbReference>
<feature type="domain" description="Response regulatory" evidence="8">
    <location>
        <begin position="8"/>
        <end position="122"/>
    </location>
</feature>
<dbReference type="Pfam" id="PF00196">
    <property type="entry name" value="GerE"/>
    <property type="match status" value="1"/>
</dbReference>
<evidence type="ECO:0000256" key="6">
    <source>
        <dbReference type="PROSITE-ProRule" id="PRU00169"/>
    </source>
</evidence>
<evidence type="ECO:0000313" key="9">
    <source>
        <dbReference type="EMBL" id="MBR7781232.1"/>
    </source>
</evidence>
<dbReference type="GO" id="GO:0003677">
    <property type="term" value="F:DNA binding"/>
    <property type="evidence" value="ECO:0007669"/>
    <property type="project" value="UniProtKB-KW"/>
</dbReference>
<dbReference type="PRINTS" id="PR00038">
    <property type="entry name" value="HTHLUXR"/>
</dbReference>
<dbReference type="Gene3D" id="1.10.10.10">
    <property type="entry name" value="Winged helix-like DNA-binding domain superfamily/Winged helix DNA-binding domain"/>
    <property type="match status" value="1"/>
</dbReference>
<evidence type="ECO:0000256" key="4">
    <source>
        <dbReference type="ARBA" id="ARBA00023125"/>
    </source>
</evidence>
<proteinExistence type="predicted"/>
<keyword evidence="3" id="KW-0805">Transcription regulation</keyword>
<evidence type="ECO:0000313" key="10">
    <source>
        <dbReference type="Proteomes" id="UP000680067"/>
    </source>
</evidence>
<dbReference type="InterPro" id="IPR001789">
    <property type="entry name" value="Sig_transdc_resp-reg_receiver"/>
</dbReference>
<keyword evidence="2" id="KW-0902">Two-component regulatory system</keyword>
<organism evidence="9 10">
    <name type="scientific">Undibacterium luofuense</name>
    <dbReference type="NCBI Taxonomy" id="2828733"/>
    <lineage>
        <taxon>Bacteria</taxon>
        <taxon>Pseudomonadati</taxon>
        <taxon>Pseudomonadota</taxon>
        <taxon>Betaproteobacteria</taxon>
        <taxon>Burkholderiales</taxon>
        <taxon>Oxalobacteraceae</taxon>
        <taxon>Undibacterium</taxon>
    </lineage>
</organism>
<evidence type="ECO:0000256" key="2">
    <source>
        <dbReference type="ARBA" id="ARBA00023012"/>
    </source>
</evidence>
<gene>
    <name evidence="9" type="ORF">KDM89_03675</name>
</gene>
<dbReference type="GO" id="GO:0000160">
    <property type="term" value="P:phosphorelay signal transduction system"/>
    <property type="evidence" value="ECO:0007669"/>
    <property type="project" value="UniProtKB-KW"/>
</dbReference>
<keyword evidence="4" id="KW-0238">DNA-binding</keyword>
<dbReference type="PROSITE" id="PS50043">
    <property type="entry name" value="HTH_LUXR_2"/>
    <property type="match status" value="1"/>
</dbReference>
<dbReference type="CDD" id="cd06170">
    <property type="entry name" value="LuxR_C_like"/>
    <property type="match status" value="1"/>
</dbReference>
<dbReference type="Gene3D" id="3.40.50.2300">
    <property type="match status" value="1"/>
</dbReference>
<evidence type="ECO:0000256" key="3">
    <source>
        <dbReference type="ARBA" id="ARBA00023015"/>
    </source>
</evidence>
<dbReference type="Pfam" id="PF00072">
    <property type="entry name" value="Response_reg"/>
    <property type="match status" value="1"/>
</dbReference>
<dbReference type="InterPro" id="IPR011006">
    <property type="entry name" value="CheY-like_superfamily"/>
</dbReference>
<reference evidence="9" key="1">
    <citation type="submission" date="2021-04" db="EMBL/GenBank/DDBJ databases">
        <title>novel species isolated from subtropical streams in China.</title>
        <authorList>
            <person name="Lu H."/>
        </authorList>
    </citation>
    <scope>NUCLEOTIDE SEQUENCE</scope>
    <source>
        <strain evidence="9">LFS511W</strain>
    </source>
</reference>
<dbReference type="SMART" id="SM00448">
    <property type="entry name" value="REC"/>
    <property type="match status" value="1"/>
</dbReference>
<comment type="caution">
    <text evidence="9">The sequence shown here is derived from an EMBL/GenBank/DDBJ whole genome shotgun (WGS) entry which is preliminary data.</text>
</comment>
<name>A0A941DHW1_9BURK</name>
<feature type="modified residue" description="4-aspartylphosphate" evidence="6">
    <location>
        <position position="57"/>
    </location>
</feature>
<dbReference type="SMART" id="SM00421">
    <property type="entry name" value="HTH_LUXR"/>
    <property type="match status" value="1"/>
</dbReference>
<evidence type="ECO:0000256" key="1">
    <source>
        <dbReference type="ARBA" id="ARBA00022553"/>
    </source>
</evidence>
<feature type="domain" description="HTH luxR-type" evidence="7">
    <location>
        <begin position="138"/>
        <end position="203"/>
    </location>
</feature>
<keyword evidence="5" id="KW-0804">Transcription</keyword>
<dbReference type="GO" id="GO:0006355">
    <property type="term" value="P:regulation of DNA-templated transcription"/>
    <property type="evidence" value="ECO:0007669"/>
    <property type="project" value="InterPro"/>
</dbReference>
<dbReference type="EMBL" id="JAGSPN010000002">
    <property type="protein sequence ID" value="MBR7781232.1"/>
    <property type="molecule type" value="Genomic_DNA"/>
</dbReference>
<dbReference type="Proteomes" id="UP000680067">
    <property type="component" value="Unassembled WGS sequence"/>
</dbReference>
<dbReference type="AlphaFoldDB" id="A0A941DHW1"/>
<dbReference type="FunFam" id="3.40.50.2300:FF:000018">
    <property type="entry name" value="DNA-binding transcriptional regulator NtrC"/>
    <property type="match status" value="1"/>
</dbReference>
<protein>
    <submittedName>
        <fullName evidence="9">Response regulator transcription factor</fullName>
    </submittedName>
</protein>
<dbReference type="InterPro" id="IPR000792">
    <property type="entry name" value="Tscrpt_reg_LuxR_C"/>
</dbReference>
<dbReference type="RefSeq" id="WP_212686607.1">
    <property type="nucleotide sequence ID" value="NZ_JAGSPN010000002.1"/>
</dbReference>